<dbReference type="eggNOG" id="ENOG502QRWY">
    <property type="taxonomic scope" value="Eukaryota"/>
</dbReference>
<sequence>MSDSAMEIYRNFVPALRRCSSSRHNAAGWTPGLAERRASHQQAENLKWQQDMFLRLVNMKGLFQEGLVSESDVASFRQKILDNIDVCYDGGEYPQVTRDKLLFLQELLYARCISEEEYHGVKKSLLYRLAAQGAEINASDIVLSCSAATASAPTSPVRSRMKNAESTGDDPREKLKDEAMQRVAKSKSPVKHLFEAMTRRKHSGKNNERRVPHALDFIRPRDCPARDPPEFDTSDQCGSPLFHSPSGSVSTMESSSKAVEVCSKKNGFFSTVGNSPKAPASAEACSKKNGLFSTIESSPKAPASAEACSKKNGFFSTIESSPKAAESCSQKNGFFSTMESSPKAPASAKACSKNGFVSTTMESPSKAPASAEASSKKNGFFSAMESSPKPPVEACSKMSKIESPAKAPASTEACSKKNGFASTLECPYKAATPVEASSKKKFQAKGVSTDFYIDKVLGENIKKELEHIRSEINRTSSTQTFTNDQIDAIATRLPTDKSELMRFFPKSWCDRYGDVVLDVVHKEFKGHVKDMEAARKNAKEKRRAENDENSGGFCENGATTFPSKPSSKQATLIKSSKSSVNTRCFTTTDESSPRRAAAKKVTSFNASVERYEKELDGKLCAEIEKLPHRKTPLRV</sequence>
<feature type="compositionally biased region" description="Polar residues" evidence="1">
    <location>
        <begin position="557"/>
        <end position="568"/>
    </location>
</feature>
<dbReference type="AlphaFoldDB" id="D8S0J3"/>
<name>D8S0J3_SELML</name>
<dbReference type="PANTHER" id="PTHR37392:SF1">
    <property type="entry name" value="OS09G0556800 PROTEIN"/>
    <property type="match status" value="1"/>
</dbReference>
<keyword evidence="3" id="KW-1185">Reference proteome</keyword>
<dbReference type="PANTHER" id="PTHR37392">
    <property type="entry name" value="OS09G0556800 PROTEIN"/>
    <property type="match status" value="1"/>
</dbReference>
<evidence type="ECO:0000313" key="3">
    <source>
        <dbReference type="Proteomes" id="UP000001514"/>
    </source>
</evidence>
<dbReference type="KEGG" id="smo:SELMODRAFT_416830"/>
<feature type="region of interest" description="Disordered" evidence="1">
    <location>
        <begin position="229"/>
        <end position="250"/>
    </location>
</feature>
<gene>
    <name evidence="2" type="ORF">SELMODRAFT_416830</name>
</gene>
<proteinExistence type="predicted"/>
<dbReference type="EMBL" id="GL377597">
    <property type="protein sequence ID" value="EFJ22062.1"/>
    <property type="molecule type" value="Genomic_DNA"/>
</dbReference>
<evidence type="ECO:0000313" key="2">
    <source>
        <dbReference type="EMBL" id="EFJ22062.1"/>
    </source>
</evidence>
<feature type="region of interest" description="Disordered" evidence="1">
    <location>
        <begin position="537"/>
        <end position="568"/>
    </location>
</feature>
<organism evidence="3">
    <name type="scientific">Selaginella moellendorffii</name>
    <name type="common">Spikemoss</name>
    <dbReference type="NCBI Taxonomy" id="88036"/>
    <lineage>
        <taxon>Eukaryota</taxon>
        <taxon>Viridiplantae</taxon>
        <taxon>Streptophyta</taxon>
        <taxon>Embryophyta</taxon>
        <taxon>Tracheophyta</taxon>
        <taxon>Lycopodiopsida</taxon>
        <taxon>Selaginellales</taxon>
        <taxon>Selaginellaceae</taxon>
        <taxon>Selaginella</taxon>
    </lineage>
</organism>
<reference evidence="2 3" key="1">
    <citation type="journal article" date="2011" name="Science">
        <title>The Selaginella genome identifies genetic changes associated with the evolution of vascular plants.</title>
        <authorList>
            <person name="Banks J.A."/>
            <person name="Nishiyama T."/>
            <person name="Hasebe M."/>
            <person name="Bowman J.L."/>
            <person name="Gribskov M."/>
            <person name="dePamphilis C."/>
            <person name="Albert V.A."/>
            <person name="Aono N."/>
            <person name="Aoyama T."/>
            <person name="Ambrose B.A."/>
            <person name="Ashton N.W."/>
            <person name="Axtell M.J."/>
            <person name="Barker E."/>
            <person name="Barker M.S."/>
            <person name="Bennetzen J.L."/>
            <person name="Bonawitz N.D."/>
            <person name="Chapple C."/>
            <person name="Cheng C."/>
            <person name="Correa L.G."/>
            <person name="Dacre M."/>
            <person name="DeBarry J."/>
            <person name="Dreyer I."/>
            <person name="Elias M."/>
            <person name="Engstrom E.M."/>
            <person name="Estelle M."/>
            <person name="Feng L."/>
            <person name="Finet C."/>
            <person name="Floyd S.K."/>
            <person name="Frommer W.B."/>
            <person name="Fujita T."/>
            <person name="Gramzow L."/>
            <person name="Gutensohn M."/>
            <person name="Harholt J."/>
            <person name="Hattori M."/>
            <person name="Heyl A."/>
            <person name="Hirai T."/>
            <person name="Hiwatashi Y."/>
            <person name="Ishikawa M."/>
            <person name="Iwata M."/>
            <person name="Karol K.G."/>
            <person name="Koehler B."/>
            <person name="Kolukisaoglu U."/>
            <person name="Kubo M."/>
            <person name="Kurata T."/>
            <person name="Lalonde S."/>
            <person name="Li K."/>
            <person name="Li Y."/>
            <person name="Litt A."/>
            <person name="Lyons E."/>
            <person name="Manning G."/>
            <person name="Maruyama T."/>
            <person name="Michael T.P."/>
            <person name="Mikami K."/>
            <person name="Miyazaki S."/>
            <person name="Morinaga S."/>
            <person name="Murata T."/>
            <person name="Mueller-Roeber B."/>
            <person name="Nelson D.R."/>
            <person name="Obara M."/>
            <person name="Oguri Y."/>
            <person name="Olmstead R.G."/>
            <person name="Onodera N."/>
            <person name="Petersen B.L."/>
            <person name="Pils B."/>
            <person name="Prigge M."/>
            <person name="Rensing S.A."/>
            <person name="Riano-Pachon D.M."/>
            <person name="Roberts A.W."/>
            <person name="Sato Y."/>
            <person name="Scheller H.V."/>
            <person name="Schulz B."/>
            <person name="Schulz C."/>
            <person name="Shakirov E.V."/>
            <person name="Shibagaki N."/>
            <person name="Shinohara N."/>
            <person name="Shippen D.E."/>
            <person name="Soerensen I."/>
            <person name="Sotooka R."/>
            <person name="Sugimoto N."/>
            <person name="Sugita M."/>
            <person name="Sumikawa N."/>
            <person name="Tanurdzic M."/>
            <person name="Theissen G."/>
            <person name="Ulvskov P."/>
            <person name="Wakazuki S."/>
            <person name="Weng J.K."/>
            <person name="Willats W.W."/>
            <person name="Wipf D."/>
            <person name="Wolf P.G."/>
            <person name="Yang L."/>
            <person name="Zimmer A.D."/>
            <person name="Zhu Q."/>
            <person name="Mitros T."/>
            <person name="Hellsten U."/>
            <person name="Loque D."/>
            <person name="Otillar R."/>
            <person name="Salamov A."/>
            <person name="Schmutz J."/>
            <person name="Shapiro H."/>
            <person name="Lindquist E."/>
            <person name="Lucas S."/>
            <person name="Rokhsar D."/>
            <person name="Grigoriev I.V."/>
        </authorList>
    </citation>
    <scope>NUCLEOTIDE SEQUENCE [LARGE SCALE GENOMIC DNA]</scope>
</reference>
<feature type="compositionally biased region" description="Basic and acidic residues" evidence="1">
    <location>
        <begin position="537"/>
        <end position="546"/>
    </location>
</feature>
<evidence type="ECO:0000256" key="1">
    <source>
        <dbReference type="SAM" id="MobiDB-lite"/>
    </source>
</evidence>
<protein>
    <submittedName>
        <fullName evidence="2">Uncharacterized protein</fullName>
    </submittedName>
</protein>
<dbReference type="HOGENOM" id="CLU_431114_0_0_1"/>
<feature type="region of interest" description="Disordered" evidence="1">
    <location>
        <begin position="153"/>
        <end position="174"/>
    </location>
</feature>
<accession>D8S0J3</accession>
<dbReference type="InParanoid" id="D8S0J3"/>
<dbReference type="Proteomes" id="UP000001514">
    <property type="component" value="Unassembled WGS sequence"/>
</dbReference>
<dbReference type="Gramene" id="EFJ22062">
    <property type="protein sequence ID" value="EFJ22062"/>
    <property type="gene ID" value="SELMODRAFT_416830"/>
</dbReference>